<dbReference type="GO" id="GO:0006508">
    <property type="term" value="P:proteolysis"/>
    <property type="evidence" value="ECO:0007669"/>
    <property type="project" value="InterPro"/>
</dbReference>
<feature type="compositionally biased region" description="Basic residues" evidence="1">
    <location>
        <begin position="119"/>
        <end position="139"/>
    </location>
</feature>
<feature type="transmembrane region" description="Helical" evidence="2">
    <location>
        <begin position="579"/>
        <end position="600"/>
    </location>
</feature>
<reference evidence="3" key="2">
    <citation type="submission" date="2021-09" db="EMBL/GenBank/DDBJ databases">
        <authorList>
            <person name="Jia N."/>
            <person name="Wang J."/>
            <person name="Shi W."/>
            <person name="Du L."/>
            <person name="Sun Y."/>
            <person name="Zhan W."/>
            <person name="Jiang J."/>
            <person name="Wang Q."/>
            <person name="Zhang B."/>
            <person name="Ji P."/>
            <person name="Sakyi L.B."/>
            <person name="Cui X."/>
            <person name="Yuan T."/>
            <person name="Jiang B."/>
            <person name="Yang W."/>
            <person name="Lam T.T.-Y."/>
            <person name="Chang Q."/>
            <person name="Ding S."/>
            <person name="Wang X."/>
            <person name="Zhu J."/>
            <person name="Ruan X."/>
            <person name="Zhao L."/>
            <person name="Wei J."/>
            <person name="Que T."/>
            <person name="Du C."/>
            <person name="Cheng J."/>
            <person name="Dai P."/>
            <person name="Han X."/>
            <person name="Huang E."/>
            <person name="Gao Y."/>
            <person name="Liu J."/>
            <person name="Shao H."/>
            <person name="Ye R."/>
            <person name="Li L."/>
            <person name="Wei W."/>
            <person name="Wang X."/>
            <person name="Wang C."/>
            <person name="Huo Q."/>
            <person name="Li W."/>
            <person name="Guo W."/>
            <person name="Chen H."/>
            <person name="Chen S."/>
            <person name="Zhou L."/>
            <person name="Zhou L."/>
            <person name="Ni X."/>
            <person name="Tian J."/>
            <person name="Zhou Y."/>
            <person name="Sheng Y."/>
            <person name="Liu T."/>
            <person name="Pan Y."/>
            <person name="Xia L."/>
            <person name="Li J."/>
            <person name="Zhao F."/>
            <person name="Cao W."/>
        </authorList>
    </citation>
    <scope>NUCLEOTIDE SEQUENCE</scope>
    <source>
        <strain evidence="3">Rmic-2018</strain>
        <tissue evidence="3">Larvae</tissue>
    </source>
</reference>
<feature type="compositionally biased region" description="Polar residues" evidence="1">
    <location>
        <begin position="89"/>
        <end position="107"/>
    </location>
</feature>
<feature type="region of interest" description="Disordered" evidence="1">
    <location>
        <begin position="74"/>
        <end position="181"/>
    </location>
</feature>
<gene>
    <name evidence="3" type="ORF">HPB51_003337</name>
</gene>
<dbReference type="InterPro" id="IPR042089">
    <property type="entry name" value="Peptidase_M13_dom_2"/>
</dbReference>
<feature type="region of interest" description="Disordered" evidence="1">
    <location>
        <begin position="469"/>
        <end position="489"/>
    </location>
</feature>
<dbReference type="InterPro" id="IPR024079">
    <property type="entry name" value="MetalloPept_cat_dom_sf"/>
</dbReference>
<feature type="region of interest" description="Disordered" evidence="1">
    <location>
        <begin position="293"/>
        <end position="312"/>
    </location>
</feature>
<dbReference type="InterPro" id="IPR000718">
    <property type="entry name" value="Peptidase_M13"/>
</dbReference>
<dbReference type="PROSITE" id="PS51885">
    <property type="entry name" value="NEPRILYSIN"/>
    <property type="match status" value="1"/>
</dbReference>
<name>A0A9J6EWT6_RHIMP</name>
<dbReference type="Proteomes" id="UP000821866">
    <property type="component" value="Chromosome 1"/>
</dbReference>
<evidence type="ECO:0000313" key="3">
    <source>
        <dbReference type="EMBL" id="KAH8038834.1"/>
    </source>
</evidence>
<dbReference type="AlphaFoldDB" id="A0A9J6EWT6"/>
<sequence>MLVLEEEELLSMPPVTQCFPSDSMKPEKSKKRPSKAKLAKRQKSPSNTSFASSGKIRSAAEVFVDVPATPLIWSTTGLTDNDTVEGNAAMSSEQTGRSYLGTPTTRGDTGRSDTAFHTSARHRRRRTRHRERHRSRRGCKTSSEQGSPPEDRRPKRVEVTHDVEDGTKSTDTGEQSTQPHSFDLKLLAESCVRTTDLGERVVTPVRGSKQGVPRFQQMSVPLGDEKREAEIVRRSTPEFMKAKHSVADAARSQIDVYQAGNAVAEGVVVGIDCSECKTLSPTMKLSICSPTLEGQADVGSSSHSPPMRKGDTTPPCNPCFQQRSSTAPRAFTADAWQSRRQGGIVTPSKSGLVDVSEEDYYGDLHSDRNPDMSTRTGVTAAQFYGTSTSSVESKQCRSMGHSWISQVACDMNDETTPHKSTVMALLKKGMAKKSPPEVISKLESPSIIWDSEHAYEPVAIESRSLLTRNQTQSKPHGVAVNSGGQSKYNDEVNAVRPTEITSDVSYVAPPLTFNRESKGMEVARFAPRNSVSMVGVNRPSIRKASVTRPSVSKDSVSRPSVSTSRINKASTSGPDFKQILFPVTTISVLILLAFAIAFLAPVKHSRSKTTLVDQLAAACALDQACVRAVKVMSGSLDLTADPCLEFDRFVCGNWRAFDPHRRSYRRESVRNYTLSIGQALLRVLPDGSGSPRSRRMDESEDVTNMATLYSTCQVFAEEHNSAQVTTASDIVNAMYLDHGTSSDRNGTTRMNLQSLLQFVVSSSFKNGLPTIVSVTLKGDKTFLDIGETLRSTLGPSLIVQEFLRETLGSLGSADDDKDHGCPVQYGQ</sequence>
<evidence type="ECO:0000256" key="2">
    <source>
        <dbReference type="SAM" id="Phobius"/>
    </source>
</evidence>
<comment type="caution">
    <text evidence="3">The sequence shown here is derived from an EMBL/GenBank/DDBJ whole genome shotgun (WGS) entry which is preliminary data.</text>
</comment>
<proteinExistence type="predicted"/>
<feature type="compositionally biased region" description="Basic residues" evidence="1">
    <location>
        <begin position="28"/>
        <end position="43"/>
    </location>
</feature>
<dbReference type="Gene3D" id="3.40.390.10">
    <property type="entry name" value="Collagenase (Catalytic Domain)"/>
    <property type="match status" value="1"/>
</dbReference>
<evidence type="ECO:0000256" key="1">
    <source>
        <dbReference type="SAM" id="MobiDB-lite"/>
    </source>
</evidence>
<organism evidence="3 4">
    <name type="scientific">Rhipicephalus microplus</name>
    <name type="common">Cattle tick</name>
    <name type="synonym">Boophilus microplus</name>
    <dbReference type="NCBI Taxonomy" id="6941"/>
    <lineage>
        <taxon>Eukaryota</taxon>
        <taxon>Metazoa</taxon>
        <taxon>Ecdysozoa</taxon>
        <taxon>Arthropoda</taxon>
        <taxon>Chelicerata</taxon>
        <taxon>Arachnida</taxon>
        <taxon>Acari</taxon>
        <taxon>Parasitiformes</taxon>
        <taxon>Ixodida</taxon>
        <taxon>Ixodoidea</taxon>
        <taxon>Ixodidae</taxon>
        <taxon>Rhipicephalinae</taxon>
        <taxon>Rhipicephalus</taxon>
        <taxon>Boophilus</taxon>
    </lineage>
</organism>
<accession>A0A9J6EWT6</accession>
<dbReference type="SUPFAM" id="SSF55486">
    <property type="entry name" value="Metalloproteases ('zincins'), catalytic domain"/>
    <property type="match status" value="1"/>
</dbReference>
<reference evidence="3" key="1">
    <citation type="journal article" date="2020" name="Cell">
        <title>Large-Scale Comparative Analyses of Tick Genomes Elucidate Their Genetic Diversity and Vector Capacities.</title>
        <authorList>
            <consortium name="Tick Genome and Microbiome Consortium (TIGMIC)"/>
            <person name="Jia N."/>
            <person name="Wang J."/>
            <person name="Shi W."/>
            <person name="Du L."/>
            <person name="Sun Y."/>
            <person name="Zhan W."/>
            <person name="Jiang J.F."/>
            <person name="Wang Q."/>
            <person name="Zhang B."/>
            <person name="Ji P."/>
            <person name="Bell-Sakyi L."/>
            <person name="Cui X.M."/>
            <person name="Yuan T.T."/>
            <person name="Jiang B.G."/>
            <person name="Yang W.F."/>
            <person name="Lam T.T."/>
            <person name="Chang Q.C."/>
            <person name="Ding S.J."/>
            <person name="Wang X.J."/>
            <person name="Zhu J.G."/>
            <person name="Ruan X.D."/>
            <person name="Zhao L."/>
            <person name="Wei J.T."/>
            <person name="Ye R.Z."/>
            <person name="Que T.C."/>
            <person name="Du C.H."/>
            <person name="Zhou Y.H."/>
            <person name="Cheng J.X."/>
            <person name="Dai P.F."/>
            <person name="Guo W.B."/>
            <person name="Han X.H."/>
            <person name="Huang E.J."/>
            <person name="Li L.F."/>
            <person name="Wei W."/>
            <person name="Gao Y.C."/>
            <person name="Liu J.Z."/>
            <person name="Shao H.Z."/>
            <person name="Wang X."/>
            <person name="Wang C.C."/>
            <person name="Yang T.C."/>
            <person name="Huo Q.B."/>
            <person name="Li W."/>
            <person name="Chen H.Y."/>
            <person name="Chen S.E."/>
            <person name="Zhou L.G."/>
            <person name="Ni X.B."/>
            <person name="Tian J.H."/>
            <person name="Sheng Y."/>
            <person name="Liu T."/>
            <person name="Pan Y.S."/>
            <person name="Xia L.Y."/>
            <person name="Li J."/>
            <person name="Zhao F."/>
            <person name="Cao W.C."/>
        </authorList>
    </citation>
    <scope>NUCLEOTIDE SEQUENCE</scope>
    <source>
        <strain evidence="3">Rmic-2018</strain>
    </source>
</reference>
<protein>
    <submittedName>
        <fullName evidence="3">Uncharacterized protein</fullName>
    </submittedName>
</protein>
<feature type="region of interest" description="Disordered" evidence="1">
    <location>
        <begin position="13"/>
        <end position="57"/>
    </location>
</feature>
<dbReference type="Gene3D" id="1.10.1380.10">
    <property type="entry name" value="Neutral endopeptidase , domain2"/>
    <property type="match status" value="1"/>
</dbReference>
<dbReference type="GO" id="GO:0004222">
    <property type="term" value="F:metalloendopeptidase activity"/>
    <property type="evidence" value="ECO:0007669"/>
    <property type="project" value="InterPro"/>
</dbReference>
<keyword evidence="4" id="KW-1185">Reference proteome</keyword>
<keyword evidence="2" id="KW-0472">Membrane</keyword>
<feature type="compositionally biased region" description="Basic and acidic residues" evidence="1">
    <location>
        <begin position="149"/>
        <end position="168"/>
    </location>
</feature>
<dbReference type="EMBL" id="JABSTU010000001">
    <property type="protein sequence ID" value="KAH8038834.1"/>
    <property type="molecule type" value="Genomic_DNA"/>
</dbReference>
<keyword evidence="2" id="KW-1133">Transmembrane helix</keyword>
<feature type="region of interest" description="Disordered" evidence="1">
    <location>
        <begin position="543"/>
        <end position="568"/>
    </location>
</feature>
<keyword evidence="2" id="KW-0812">Transmembrane</keyword>
<feature type="compositionally biased region" description="Polar residues" evidence="1">
    <location>
        <begin position="547"/>
        <end position="568"/>
    </location>
</feature>
<feature type="compositionally biased region" description="Polar residues" evidence="1">
    <location>
        <begin position="169"/>
        <end position="180"/>
    </location>
</feature>
<evidence type="ECO:0000313" key="4">
    <source>
        <dbReference type="Proteomes" id="UP000821866"/>
    </source>
</evidence>